<feature type="transmembrane region" description="Helical" evidence="6">
    <location>
        <begin position="238"/>
        <end position="258"/>
    </location>
</feature>
<feature type="domain" description="EamA" evidence="7">
    <location>
        <begin position="230"/>
        <end position="347"/>
    </location>
</feature>
<reference evidence="8" key="1">
    <citation type="submission" date="2020-10" db="EMBL/GenBank/DDBJ databases">
        <authorList>
            <person name="Han B."/>
            <person name="Lu T."/>
            <person name="Zhao Q."/>
            <person name="Huang X."/>
            <person name="Zhao Y."/>
        </authorList>
    </citation>
    <scope>NUCLEOTIDE SEQUENCE</scope>
</reference>
<evidence type="ECO:0000256" key="3">
    <source>
        <dbReference type="ARBA" id="ARBA00022692"/>
    </source>
</evidence>
<comment type="similarity">
    <text evidence="2 6">Belongs to the drug/metabolite transporter (DMT) superfamily. Plant drug/metabolite exporter (P-DME) (TC 2.A.7.4) family.</text>
</comment>
<dbReference type="SUPFAM" id="SSF103481">
    <property type="entry name" value="Multidrug resistance efflux transporter EmrE"/>
    <property type="match status" value="1"/>
</dbReference>
<feature type="transmembrane region" description="Helical" evidence="6">
    <location>
        <begin position="330"/>
        <end position="349"/>
    </location>
</feature>
<sequence length="410" mass="43382">MGVGKVMNDVKPYLAMVLLQVGFSGMYILSVASLKRGMNHFVLVVYRNLVATVVMAPWPSSSRGEPVLDQNMYYLGAKLTSATFASALVNILPAITFLMALVMRMEKLRLRSLRSQAKVVGTVCTVAGAVLMILYHGPVVPFPWSAGHHHAAAAAVESQSSASWLNGTVMIIGSCLCWSGFFILQVRAIEYDTATARARTDSMMHCVTKERQHGEASGANTNSIPMQSNTLQSYPAELTLATLICFLGSVLTGGVALVAERHDMSAWVIGFDTRLFTAVYSGIVCSGVAFYVQGIVTQARGPVFVTAFQPLVMIITTVLGSTILKEETTLGSVIGAVIIVVGLYCLIWGKSKDHLGNGKPGAAAVAGELPLTSAPAANGNGYGKHAALGGGHHVTSGVETPPRSVPKCVH</sequence>
<feature type="transmembrane region" description="Helical" evidence="6">
    <location>
        <begin position="41"/>
        <end position="59"/>
    </location>
</feature>
<evidence type="ECO:0000313" key="9">
    <source>
        <dbReference type="Proteomes" id="UP000604825"/>
    </source>
</evidence>
<feature type="transmembrane region" description="Helical" evidence="6">
    <location>
        <begin position="303"/>
        <end position="324"/>
    </location>
</feature>
<accession>A0A811SF04</accession>
<keyword evidence="4 6" id="KW-1133">Transmembrane helix</keyword>
<dbReference type="Proteomes" id="UP000604825">
    <property type="component" value="Unassembled WGS sequence"/>
</dbReference>
<name>A0A811SF04_9POAL</name>
<dbReference type="OrthoDB" id="1728340at2759"/>
<evidence type="ECO:0000256" key="6">
    <source>
        <dbReference type="RuleBase" id="RU363077"/>
    </source>
</evidence>
<dbReference type="GO" id="GO:0022857">
    <property type="term" value="F:transmembrane transporter activity"/>
    <property type="evidence" value="ECO:0007669"/>
    <property type="project" value="InterPro"/>
</dbReference>
<feature type="transmembrane region" description="Helical" evidence="6">
    <location>
        <begin position="278"/>
        <end position="296"/>
    </location>
</feature>
<dbReference type="Pfam" id="PF00892">
    <property type="entry name" value="EamA"/>
    <property type="match status" value="1"/>
</dbReference>
<dbReference type="EMBL" id="CAJGYO010000019">
    <property type="protein sequence ID" value="CAD6339853.1"/>
    <property type="molecule type" value="Genomic_DNA"/>
</dbReference>
<evidence type="ECO:0000259" key="7">
    <source>
        <dbReference type="Pfam" id="PF00892"/>
    </source>
</evidence>
<evidence type="ECO:0000256" key="1">
    <source>
        <dbReference type="ARBA" id="ARBA00004141"/>
    </source>
</evidence>
<dbReference type="InterPro" id="IPR030184">
    <property type="entry name" value="WAT1-related"/>
</dbReference>
<evidence type="ECO:0000256" key="4">
    <source>
        <dbReference type="ARBA" id="ARBA00022989"/>
    </source>
</evidence>
<organism evidence="8 9">
    <name type="scientific">Miscanthus lutarioriparius</name>
    <dbReference type="NCBI Taxonomy" id="422564"/>
    <lineage>
        <taxon>Eukaryota</taxon>
        <taxon>Viridiplantae</taxon>
        <taxon>Streptophyta</taxon>
        <taxon>Embryophyta</taxon>
        <taxon>Tracheophyta</taxon>
        <taxon>Spermatophyta</taxon>
        <taxon>Magnoliopsida</taxon>
        <taxon>Liliopsida</taxon>
        <taxon>Poales</taxon>
        <taxon>Poaceae</taxon>
        <taxon>PACMAD clade</taxon>
        <taxon>Panicoideae</taxon>
        <taxon>Andropogonodae</taxon>
        <taxon>Andropogoneae</taxon>
        <taxon>Saccharinae</taxon>
        <taxon>Miscanthus</taxon>
    </lineage>
</organism>
<feature type="transmembrane region" description="Helical" evidence="6">
    <location>
        <begin position="164"/>
        <end position="184"/>
    </location>
</feature>
<comment type="caution">
    <text evidence="8">The sequence shown here is derived from an EMBL/GenBank/DDBJ whole genome shotgun (WGS) entry which is preliminary data.</text>
</comment>
<protein>
    <recommendedName>
        <fullName evidence="6">WAT1-related protein</fullName>
    </recommendedName>
</protein>
<dbReference type="AlphaFoldDB" id="A0A811SF04"/>
<evidence type="ECO:0000256" key="2">
    <source>
        <dbReference type="ARBA" id="ARBA00007635"/>
    </source>
</evidence>
<feature type="transmembrane region" description="Helical" evidence="6">
    <location>
        <begin position="79"/>
        <end position="103"/>
    </location>
</feature>
<feature type="transmembrane region" description="Helical" evidence="6">
    <location>
        <begin position="12"/>
        <end position="29"/>
    </location>
</feature>
<keyword evidence="3 6" id="KW-0812">Transmembrane</keyword>
<gene>
    <name evidence="8" type="ORF">NCGR_LOCUS63951</name>
</gene>
<proteinExistence type="inferred from homology"/>
<evidence type="ECO:0000313" key="8">
    <source>
        <dbReference type="EMBL" id="CAD6339853.1"/>
    </source>
</evidence>
<dbReference type="InterPro" id="IPR000620">
    <property type="entry name" value="EamA_dom"/>
</dbReference>
<feature type="transmembrane region" description="Helical" evidence="6">
    <location>
        <begin position="115"/>
        <end position="135"/>
    </location>
</feature>
<dbReference type="PANTHER" id="PTHR31218">
    <property type="entry name" value="WAT1-RELATED PROTEIN"/>
    <property type="match status" value="1"/>
</dbReference>
<comment type="subcellular location">
    <subcellularLocation>
        <location evidence="1 6">Membrane</location>
        <topology evidence="1 6">Multi-pass membrane protein</topology>
    </subcellularLocation>
</comment>
<keyword evidence="5 6" id="KW-0472">Membrane</keyword>
<evidence type="ECO:0000256" key="5">
    <source>
        <dbReference type="ARBA" id="ARBA00023136"/>
    </source>
</evidence>
<keyword evidence="9" id="KW-1185">Reference proteome</keyword>
<dbReference type="InterPro" id="IPR037185">
    <property type="entry name" value="EmrE-like"/>
</dbReference>
<dbReference type="GO" id="GO:0016020">
    <property type="term" value="C:membrane"/>
    <property type="evidence" value="ECO:0007669"/>
    <property type="project" value="UniProtKB-SubCell"/>
</dbReference>